<feature type="compositionally biased region" description="Low complexity" evidence="1">
    <location>
        <begin position="95"/>
        <end position="106"/>
    </location>
</feature>
<feature type="region of interest" description="Disordered" evidence="1">
    <location>
        <begin position="86"/>
        <end position="106"/>
    </location>
</feature>
<gene>
    <name evidence="3" type="ORF">K437DRAFT_28473</name>
</gene>
<keyword evidence="4" id="KW-1185">Reference proteome</keyword>
<name>A0A066V9Y9_TILAU</name>
<dbReference type="Proteomes" id="UP000027361">
    <property type="component" value="Unassembled WGS sequence"/>
</dbReference>
<feature type="transmembrane region" description="Helical" evidence="2">
    <location>
        <begin position="41"/>
        <end position="59"/>
    </location>
</feature>
<evidence type="ECO:0000256" key="1">
    <source>
        <dbReference type="SAM" id="MobiDB-lite"/>
    </source>
</evidence>
<protein>
    <submittedName>
        <fullName evidence="3">Uncharacterized protein</fullName>
    </submittedName>
</protein>
<feature type="transmembrane region" description="Helical" evidence="2">
    <location>
        <begin position="149"/>
        <end position="168"/>
    </location>
</feature>
<dbReference type="RefSeq" id="XP_013240654.1">
    <property type="nucleotide sequence ID" value="XM_013385200.1"/>
</dbReference>
<proteinExistence type="predicted"/>
<comment type="caution">
    <text evidence="3">The sequence shown here is derived from an EMBL/GenBank/DDBJ whole genome shotgun (WGS) entry which is preliminary data.</text>
</comment>
<dbReference type="AlphaFoldDB" id="A0A066V9Y9"/>
<sequence>MLLLTCLFALLLGICLFIGTLLQWSYPSQTSTPHATMTRCLPALCLIFSLLLVVHAQSASPIGPVTSRPLITNPLTILSTLGPANATSLPGTENTSTSTSTVTSYSTDTVTPSSTGSFITPTLSTVTVSPTQSSAAVTNAMGIPASRGAIAAAAVVVLGGVAFGGGLLI</sequence>
<accession>A0A066V9Y9</accession>
<reference evidence="3 4" key="1">
    <citation type="submission" date="2014-05" db="EMBL/GenBank/DDBJ databases">
        <title>Draft genome sequence of a rare smut relative, Tilletiaria anomala UBC 951.</title>
        <authorList>
            <consortium name="DOE Joint Genome Institute"/>
            <person name="Toome M."/>
            <person name="Kuo A."/>
            <person name="Henrissat B."/>
            <person name="Lipzen A."/>
            <person name="Tritt A."/>
            <person name="Yoshinaga Y."/>
            <person name="Zane M."/>
            <person name="Barry K."/>
            <person name="Grigoriev I.V."/>
            <person name="Spatafora J.W."/>
            <person name="Aimea M.C."/>
        </authorList>
    </citation>
    <scope>NUCLEOTIDE SEQUENCE [LARGE SCALE GENOMIC DNA]</scope>
    <source>
        <strain evidence="3 4">UBC 951</strain>
    </source>
</reference>
<keyword evidence="2" id="KW-1133">Transmembrane helix</keyword>
<dbReference type="GeneID" id="25266955"/>
<dbReference type="InParanoid" id="A0A066V9Y9"/>
<keyword evidence="2" id="KW-0812">Transmembrane</keyword>
<evidence type="ECO:0000313" key="3">
    <source>
        <dbReference type="EMBL" id="KDN38281.1"/>
    </source>
</evidence>
<dbReference type="HOGENOM" id="CLU_1579595_0_0_1"/>
<evidence type="ECO:0000313" key="4">
    <source>
        <dbReference type="Proteomes" id="UP000027361"/>
    </source>
</evidence>
<evidence type="ECO:0000256" key="2">
    <source>
        <dbReference type="SAM" id="Phobius"/>
    </source>
</evidence>
<dbReference type="EMBL" id="JMSN01000121">
    <property type="protein sequence ID" value="KDN38281.1"/>
    <property type="molecule type" value="Genomic_DNA"/>
</dbReference>
<keyword evidence="2" id="KW-0472">Membrane</keyword>
<organism evidence="3 4">
    <name type="scientific">Tilletiaria anomala (strain ATCC 24038 / CBS 436.72 / UBC 951)</name>
    <dbReference type="NCBI Taxonomy" id="1037660"/>
    <lineage>
        <taxon>Eukaryota</taxon>
        <taxon>Fungi</taxon>
        <taxon>Dikarya</taxon>
        <taxon>Basidiomycota</taxon>
        <taxon>Ustilaginomycotina</taxon>
        <taxon>Exobasidiomycetes</taxon>
        <taxon>Georgefischeriales</taxon>
        <taxon>Tilletiariaceae</taxon>
        <taxon>Tilletiaria</taxon>
    </lineage>
</organism>